<reference evidence="3 4" key="1">
    <citation type="journal article" date="2013" name="Proc. Natl. Acad. Sci. U.S.A.">
        <title>The king cobra genome reveals dynamic gene evolution and adaptation in the snake venom system.</title>
        <authorList>
            <person name="Vonk F.J."/>
            <person name="Casewell N.R."/>
            <person name="Henkel C.V."/>
            <person name="Heimberg A.M."/>
            <person name="Jansen H.J."/>
            <person name="McCleary R.J."/>
            <person name="Kerkkamp H.M."/>
            <person name="Vos R.A."/>
            <person name="Guerreiro I."/>
            <person name="Calvete J.J."/>
            <person name="Wuster W."/>
            <person name="Woods A.E."/>
            <person name="Logan J.M."/>
            <person name="Harrison R.A."/>
            <person name="Castoe T.A."/>
            <person name="de Koning A.P."/>
            <person name="Pollock D.D."/>
            <person name="Yandell M."/>
            <person name="Calderon D."/>
            <person name="Renjifo C."/>
            <person name="Currier R.B."/>
            <person name="Salgado D."/>
            <person name="Pla D."/>
            <person name="Sanz L."/>
            <person name="Hyder A.S."/>
            <person name="Ribeiro J.M."/>
            <person name="Arntzen J.W."/>
            <person name="van den Thillart G.E."/>
            <person name="Boetzer M."/>
            <person name="Pirovano W."/>
            <person name="Dirks R.P."/>
            <person name="Spaink H.P."/>
            <person name="Duboule D."/>
            <person name="McGlinn E."/>
            <person name="Kini R.M."/>
            <person name="Richardson M.K."/>
        </authorList>
    </citation>
    <scope>NUCLEOTIDE SEQUENCE</scope>
    <source>
        <tissue evidence="3">Blood</tissue>
    </source>
</reference>
<feature type="domain" description="Casein kinase 1 gamma C-terminal" evidence="2">
    <location>
        <begin position="9"/>
        <end position="62"/>
    </location>
</feature>
<gene>
    <name evidence="3" type="primary">CSNK1G1</name>
    <name evidence="3" type="ORF">L345_07649</name>
</gene>
<dbReference type="OrthoDB" id="8892451at2759"/>
<evidence type="ECO:0000313" key="4">
    <source>
        <dbReference type="Proteomes" id="UP000018936"/>
    </source>
</evidence>
<accession>V8NY24</accession>
<comment type="caution">
    <text evidence="3">The sequence shown here is derived from an EMBL/GenBank/DDBJ whole genome shotgun (WGS) entry which is preliminary data.</text>
</comment>
<dbReference type="GO" id="GO:0004674">
    <property type="term" value="F:protein serine/threonine kinase activity"/>
    <property type="evidence" value="ECO:0007669"/>
    <property type="project" value="InterPro"/>
</dbReference>
<sequence>MPGQPVSERRGEWEIPAVRQANALFLTSHLATERHGGSVQVVSSTNGELNVEEPAGAPSNVQLAARTEVEVVEEANSELKAAIEVEVREMLMFSGNHN</sequence>
<keyword evidence="3" id="KW-0418">Kinase</keyword>
<dbReference type="Proteomes" id="UP000018936">
    <property type="component" value="Unassembled WGS sequence"/>
</dbReference>
<keyword evidence="4" id="KW-1185">Reference proteome</keyword>
<evidence type="ECO:0000313" key="3">
    <source>
        <dbReference type="EMBL" id="ETE66568.1"/>
    </source>
</evidence>
<protein>
    <submittedName>
        <fullName evidence="3">Casein kinase I isoform gamma-1</fullName>
    </submittedName>
</protein>
<dbReference type="InterPro" id="IPR022247">
    <property type="entry name" value="Casein_kinase-1_gamma_C"/>
</dbReference>
<feature type="non-terminal residue" evidence="3">
    <location>
        <position position="1"/>
    </location>
</feature>
<organism evidence="3 4">
    <name type="scientific">Ophiophagus hannah</name>
    <name type="common">King cobra</name>
    <name type="synonym">Naja hannah</name>
    <dbReference type="NCBI Taxonomy" id="8665"/>
    <lineage>
        <taxon>Eukaryota</taxon>
        <taxon>Metazoa</taxon>
        <taxon>Chordata</taxon>
        <taxon>Craniata</taxon>
        <taxon>Vertebrata</taxon>
        <taxon>Euteleostomi</taxon>
        <taxon>Lepidosauria</taxon>
        <taxon>Squamata</taxon>
        <taxon>Bifurcata</taxon>
        <taxon>Unidentata</taxon>
        <taxon>Episquamata</taxon>
        <taxon>Toxicofera</taxon>
        <taxon>Serpentes</taxon>
        <taxon>Colubroidea</taxon>
        <taxon>Elapidae</taxon>
        <taxon>Elapinae</taxon>
        <taxon>Ophiophagus</taxon>
    </lineage>
</organism>
<proteinExistence type="predicted"/>
<evidence type="ECO:0000259" key="2">
    <source>
        <dbReference type="Pfam" id="PF12605"/>
    </source>
</evidence>
<keyword evidence="1" id="KW-0808">Transferase</keyword>
<dbReference type="EMBL" id="AZIM01001531">
    <property type="protein sequence ID" value="ETE66568.1"/>
    <property type="molecule type" value="Genomic_DNA"/>
</dbReference>
<dbReference type="Pfam" id="PF12605">
    <property type="entry name" value="CK1gamma_C"/>
    <property type="match status" value="1"/>
</dbReference>
<name>V8NY24_OPHHA</name>
<dbReference type="AlphaFoldDB" id="V8NY24"/>
<evidence type="ECO:0000256" key="1">
    <source>
        <dbReference type="ARBA" id="ARBA00022679"/>
    </source>
</evidence>